<dbReference type="PANTHER" id="PTHR33452:SF1">
    <property type="entry name" value="INNER MEMBRANE PROTEIN YPHA-RELATED"/>
    <property type="match status" value="1"/>
</dbReference>
<comment type="similarity">
    <text evidence="2">Belongs to the DoxX family.</text>
</comment>
<comment type="subcellular location">
    <subcellularLocation>
        <location evidence="1">Cell membrane</location>
        <topology evidence="1">Multi-pass membrane protein</topology>
    </subcellularLocation>
</comment>
<accession>S3C1B2</accession>
<dbReference type="InterPro" id="IPR051907">
    <property type="entry name" value="DoxX-like_oxidoreductase"/>
</dbReference>
<dbReference type="HOGENOM" id="CLU_058421_6_5_4"/>
<keyword evidence="9" id="KW-1185">Reference proteome</keyword>
<evidence type="ECO:0000256" key="3">
    <source>
        <dbReference type="ARBA" id="ARBA00022475"/>
    </source>
</evidence>
<dbReference type="GO" id="GO:0005886">
    <property type="term" value="C:plasma membrane"/>
    <property type="evidence" value="ECO:0007669"/>
    <property type="project" value="UniProtKB-SubCell"/>
</dbReference>
<dbReference type="STRING" id="1203554.HMPREF1476_00842"/>
<dbReference type="EMBL" id="ATCF01000012">
    <property type="protein sequence ID" value="EPE00113.1"/>
    <property type="molecule type" value="Genomic_DNA"/>
</dbReference>
<dbReference type="Proteomes" id="UP000014400">
    <property type="component" value="Unassembled WGS sequence"/>
</dbReference>
<protein>
    <recommendedName>
        <fullName evidence="10">DoxX family protein</fullName>
    </recommendedName>
</protein>
<evidence type="ECO:0008006" key="10">
    <source>
        <dbReference type="Google" id="ProtNLM"/>
    </source>
</evidence>
<comment type="caution">
    <text evidence="8">The sequence shown here is derived from an EMBL/GenBank/DDBJ whole genome shotgun (WGS) entry which is preliminary data.</text>
</comment>
<name>S3C1B2_9BURK</name>
<feature type="transmembrane region" description="Helical" evidence="7">
    <location>
        <begin position="49"/>
        <end position="73"/>
    </location>
</feature>
<dbReference type="PATRIC" id="fig|1203554.3.peg.852"/>
<dbReference type="AlphaFoldDB" id="S3C1B2"/>
<organism evidence="8 9">
    <name type="scientific">Sutterella wadsworthensis HGA0223</name>
    <dbReference type="NCBI Taxonomy" id="1203554"/>
    <lineage>
        <taxon>Bacteria</taxon>
        <taxon>Pseudomonadati</taxon>
        <taxon>Pseudomonadota</taxon>
        <taxon>Betaproteobacteria</taxon>
        <taxon>Burkholderiales</taxon>
        <taxon>Sutterellaceae</taxon>
        <taxon>Sutterella</taxon>
    </lineage>
</organism>
<gene>
    <name evidence="8" type="ORF">HMPREF1476_00842</name>
</gene>
<evidence type="ECO:0000256" key="4">
    <source>
        <dbReference type="ARBA" id="ARBA00022692"/>
    </source>
</evidence>
<keyword evidence="5 7" id="KW-1133">Transmembrane helix</keyword>
<feature type="transmembrane region" description="Helical" evidence="7">
    <location>
        <begin position="107"/>
        <end position="127"/>
    </location>
</feature>
<sequence length="139" mass="14789">MKKIFTSSPLSLDFGLLLLRVLLAAGLLTHGIAKIANFSALSTSFLDPLGIGVLPALLGAIFAEVVCSILVLIGLWTRLTVLPLIFTFIVVFFVVSGGAAFAQRELAYLYLAGWVVLFFTGAGRFSVDALRCPLKKAAA</sequence>
<evidence type="ECO:0000256" key="5">
    <source>
        <dbReference type="ARBA" id="ARBA00022989"/>
    </source>
</evidence>
<dbReference type="Pfam" id="PF07681">
    <property type="entry name" value="DoxX"/>
    <property type="match status" value="1"/>
</dbReference>
<evidence type="ECO:0000256" key="6">
    <source>
        <dbReference type="ARBA" id="ARBA00023136"/>
    </source>
</evidence>
<feature type="transmembrane region" description="Helical" evidence="7">
    <location>
        <begin position="80"/>
        <end position="101"/>
    </location>
</feature>
<keyword evidence="4 7" id="KW-0812">Transmembrane</keyword>
<dbReference type="PANTHER" id="PTHR33452">
    <property type="entry name" value="OXIDOREDUCTASE CATD-RELATED"/>
    <property type="match status" value="1"/>
</dbReference>
<evidence type="ECO:0000256" key="7">
    <source>
        <dbReference type="SAM" id="Phobius"/>
    </source>
</evidence>
<dbReference type="GeneID" id="64061337"/>
<reference evidence="8 9" key="1">
    <citation type="submission" date="2013-04" db="EMBL/GenBank/DDBJ databases">
        <title>The Genome Sequence of Sutterella wadsworthensis HGA0223.</title>
        <authorList>
            <consortium name="The Broad Institute Genomics Platform"/>
            <person name="Earl A."/>
            <person name="Ward D."/>
            <person name="Feldgarden M."/>
            <person name="Gevers D."/>
            <person name="Schmidt T.M."/>
            <person name="Dover J."/>
            <person name="Dai D."/>
            <person name="Walker B."/>
            <person name="Young S."/>
            <person name="Zeng Q."/>
            <person name="Gargeya S."/>
            <person name="Fitzgerald M."/>
            <person name="Haas B."/>
            <person name="Abouelleil A."/>
            <person name="Allen A.W."/>
            <person name="Alvarado L."/>
            <person name="Arachchi H.M."/>
            <person name="Berlin A.M."/>
            <person name="Chapman S.B."/>
            <person name="Gainer-Dewar J."/>
            <person name="Goldberg J."/>
            <person name="Griggs A."/>
            <person name="Gujja S."/>
            <person name="Hansen M."/>
            <person name="Howarth C."/>
            <person name="Imamovic A."/>
            <person name="Ireland A."/>
            <person name="Larimer J."/>
            <person name="McCowan C."/>
            <person name="Murphy C."/>
            <person name="Pearson M."/>
            <person name="Poon T.W."/>
            <person name="Priest M."/>
            <person name="Roberts A."/>
            <person name="Saif S."/>
            <person name="Shea T."/>
            <person name="Sisk P."/>
            <person name="Sykes S."/>
            <person name="Wortman J."/>
            <person name="Nusbaum C."/>
            <person name="Birren B."/>
        </authorList>
    </citation>
    <scope>NUCLEOTIDE SEQUENCE [LARGE SCALE GENOMIC DNA]</scope>
    <source>
        <strain evidence="8 9">HGA0223</strain>
    </source>
</reference>
<evidence type="ECO:0000313" key="8">
    <source>
        <dbReference type="EMBL" id="EPE00113.1"/>
    </source>
</evidence>
<dbReference type="InterPro" id="IPR032808">
    <property type="entry name" value="DoxX"/>
</dbReference>
<keyword evidence="3" id="KW-1003">Cell membrane</keyword>
<keyword evidence="6 7" id="KW-0472">Membrane</keyword>
<dbReference type="eggNOG" id="COG2259">
    <property type="taxonomic scope" value="Bacteria"/>
</dbReference>
<proteinExistence type="inferred from homology"/>
<evidence type="ECO:0000313" key="9">
    <source>
        <dbReference type="Proteomes" id="UP000014400"/>
    </source>
</evidence>
<evidence type="ECO:0000256" key="2">
    <source>
        <dbReference type="ARBA" id="ARBA00006679"/>
    </source>
</evidence>
<dbReference type="RefSeq" id="WP_016474170.1">
    <property type="nucleotide sequence ID" value="NZ_KE150480.1"/>
</dbReference>
<evidence type="ECO:0000256" key="1">
    <source>
        <dbReference type="ARBA" id="ARBA00004651"/>
    </source>
</evidence>